<keyword evidence="2" id="KW-1185">Reference proteome</keyword>
<accession>A0ABZ2V8H0</accession>
<dbReference type="Proteomes" id="UP001440612">
    <property type="component" value="Chromosome"/>
</dbReference>
<dbReference type="Gene3D" id="2.60.120.200">
    <property type="match status" value="1"/>
</dbReference>
<evidence type="ECO:0000313" key="1">
    <source>
        <dbReference type="EMBL" id="WZC50871.1"/>
    </source>
</evidence>
<sequence>MSSVFSFSKDDDVTILRDGEVIYPAASSLFAREGVALTEDSFEKFGQTWKRNASDYENAIADLGADGLRFILREGDMRSGSDASKLRERAEISGSGFASDLAGTTDFDFTICVRAYDNASTWSSLVQILTDDSDPDLSYQPLVKMQTRPAEAHITLNTYLPAFAEIARIPLLPLNEPHRMRITVNFETGYIRWAVNGETIVSTKVAGMDIAGQSDAGIYPKLGAYREGPVTETAVTDFNAVSFVSRS</sequence>
<name>A0ABZ2V8H0_9RHOB</name>
<gene>
    <name evidence="1" type="ORF">AABB29_09795</name>
</gene>
<dbReference type="RefSeq" id="WP_341368968.1">
    <property type="nucleotide sequence ID" value="NZ_CP150951.2"/>
</dbReference>
<evidence type="ECO:0000313" key="2">
    <source>
        <dbReference type="Proteomes" id="UP001440612"/>
    </source>
</evidence>
<proteinExistence type="predicted"/>
<protein>
    <submittedName>
        <fullName evidence="1">Uncharacterized protein</fullName>
    </submittedName>
</protein>
<reference evidence="2" key="1">
    <citation type="submission" date="2024-04" db="EMBL/GenBank/DDBJ databases">
        <title>Phylogenomic analyses of a clade within the roseobacter group suggest taxonomic reassignments of species of the genera Aestuariivita, Citreicella, Loktanella, Nautella, Pelagibaca, Ruegeria, Thalassobius, Thiobacimonas and Tropicibacter, and the proposal o.</title>
        <authorList>
            <person name="Jeon C.O."/>
        </authorList>
    </citation>
    <scope>NUCLEOTIDE SEQUENCE [LARGE SCALE GENOMIC DNA]</scope>
    <source>
        <strain evidence="2">BS5-3</strain>
    </source>
</reference>
<organism evidence="1 2">
    <name type="scientific">Yoonia phaeophyticola</name>
    <dbReference type="NCBI Taxonomy" id="3137369"/>
    <lineage>
        <taxon>Bacteria</taxon>
        <taxon>Pseudomonadati</taxon>
        <taxon>Pseudomonadota</taxon>
        <taxon>Alphaproteobacteria</taxon>
        <taxon>Rhodobacterales</taxon>
        <taxon>Paracoccaceae</taxon>
        <taxon>Yoonia</taxon>
    </lineage>
</organism>
<dbReference type="EMBL" id="CP150951">
    <property type="protein sequence ID" value="WZC50871.1"/>
    <property type="molecule type" value="Genomic_DNA"/>
</dbReference>